<dbReference type="PROSITE" id="PS00381">
    <property type="entry name" value="CLP_PROTEASE_SER"/>
    <property type="match status" value="1"/>
</dbReference>
<dbReference type="SUPFAM" id="SSF52096">
    <property type="entry name" value="ClpP/crotonase"/>
    <property type="match status" value="1"/>
</dbReference>
<evidence type="ECO:0000313" key="8">
    <source>
        <dbReference type="EMBL" id="HIR70345.1"/>
    </source>
</evidence>
<feature type="region of interest" description="Disordered" evidence="7">
    <location>
        <begin position="192"/>
        <end position="216"/>
    </location>
</feature>
<dbReference type="EMBL" id="DVHM01000056">
    <property type="protein sequence ID" value="HIR70345.1"/>
    <property type="molecule type" value="Genomic_DNA"/>
</dbReference>
<accession>A0A9D1E8H4</accession>
<evidence type="ECO:0000313" key="9">
    <source>
        <dbReference type="Proteomes" id="UP000823912"/>
    </source>
</evidence>
<evidence type="ECO:0000256" key="2">
    <source>
        <dbReference type="ARBA" id="ARBA00022670"/>
    </source>
</evidence>
<evidence type="ECO:0000256" key="3">
    <source>
        <dbReference type="ARBA" id="ARBA00022801"/>
    </source>
</evidence>
<dbReference type="GO" id="GO:0009368">
    <property type="term" value="C:endopeptidase Clp complex"/>
    <property type="evidence" value="ECO:0007669"/>
    <property type="project" value="TreeGrafter"/>
</dbReference>
<dbReference type="PRINTS" id="PR00127">
    <property type="entry name" value="CLPPROTEASEP"/>
</dbReference>
<feature type="compositionally biased region" description="Low complexity" evidence="7">
    <location>
        <begin position="192"/>
        <end position="201"/>
    </location>
</feature>
<dbReference type="PANTHER" id="PTHR10381:SF11">
    <property type="entry name" value="ATP-DEPENDENT CLP PROTEASE PROTEOLYTIC SUBUNIT, MITOCHONDRIAL"/>
    <property type="match status" value="1"/>
</dbReference>
<keyword evidence="2 8" id="KW-0645">Protease</keyword>
<gene>
    <name evidence="8" type="ORF">IAA55_03595</name>
</gene>
<evidence type="ECO:0000256" key="5">
    <source>
        <dbReference type="PROSITE-ProRule" id="PRU10085"/>
    </source>
</evidence>
<dbReference type="Proteomes" id="UP000823912">
    <property type="component" value="Unassembled WGS sequence"/>
</dbReference>
<comment type="caution">
    <text evidence="8">The sequence shown here is derived from an EMBL/GenBank/DDBJ whole genome shotgun (WGS) entry which is preliminary data.</text>
</comment>
<proteinExistence type="inferred from homology"/>
<name>A0A9D1E8H4_9FIRM</name>
<dbReference type="InterPro" id="IPR018215">
    <property type="entry name" value="ClpP_Ser_AS"/>
</dbReference>
<reference evidence="8" key="1">
    <citation type="submission" date="2020-10" db="EMBL/GenBank/DDBJ databases">
        <authorList>
            <person name="Gilroy R."/>
        </authorList>
    </citation>
    <scope>NUCLEOTIDE SEQUENCE</scope>
    <source>
        <strain evidence="8">ChiSjej5B23-6657</strain>
    </source>
</reference>
<comment type="similarity">
    <text evidence="1 6">Belongs to the peptidase S14 family.</text>
</comment>
<protein>
    <recommendedName>
        <fullName evidence="6">ATP-dependent Clp protease proteolytic subunit</fullName>
    </recommendedName>
</protein>
<dbReference type="CDD" id="cd07017">
    <property type="entry name" value="S14_ClpP_2"/>
    <property type="match status" value="1"/>
</dbReference>
<evidence type="ECO:0000256" key="7">
    <source>
        <dbReference type="SAM" id="MobiDB-lite"/>
    </source>
</evidence>
<evidence type="ECO:0000256" key="1">
    <source>
        <dbReference type="ARBA" id="ARBA00007039"/>
    </source>
</evidence>
<dbReference type="InterPro" id="IPR001907">
    <property type="entry name" value="ClpP"/>
</dbReference>
<dbReference type="Gene3D" id="3.90.226.10">
    <property type="entry name" value="2-enoyl-CoA Hydratase, Chain A, domain 1"/>
    <property type="match status" value="1"/>
</dbReference>
<dbReference type="PANTHER" id="PTHR10381">
    <property type="entry name" value="ATP-DEPENDENT CLP PROTEASE PROTEOLYTIC SUBUNIT"/>
    <property type="match status" value="1"/>
</dbReference>
<organism evidence="8 9">
    <name type="scientific">Candidatus Pullilachnospira gallistercoris</name>
    <dbReference type="NCBI Taxonomy" id="2840911"/>
    <lineage>
        <taxon>Bacteria</taxon>
        <taxon>Bacillati</taxon>
        <taxon>Bacillota</taxon>
        <taxon>Clostridia</taxon>
        <taxon>Lachnospirales</taxon>
        <taxon>Lachnospiraceae</taxon>
        <taxon>Lachnospiraceae incertae sedis</taxon>
        <taxon>Candidatus Pullilachnospira</taxon>
    </lineage>
</organism>
<keyword evidence="4" id="KW-0720">Serine protease</keyword>
<dbReference type="Pfam" id="PF00574">
    <property type="entry name" value="CLP_protease"/>
    <property type="match status" value="1"/>
</dbReference>
<reference evidence="8" key="2">
    <citation type="journal article" date="2021" name="PeerJ">
        <title>Extensive microbial diversity within the chicken gut microbiome revealed by metagenomics and culture.</title>
        <authorList>
            <person name="Gilroy R."/>
            <person name="Ravi A."/>
            <person name="Getino M."/>
            <person name="Pursley I."/>
            <person name="Horton D.L."/>
            <person name="Alikhan N.F."/>
            <person name="Baker D."/>
            <person name="Gharbi K."/>
            <person name="Hall N."/>
            <person name="Watson M."/>
            <person name="Adriaenssens E.M."/>
            <person name="Foster-Nyarko E."/>
            <person name="Jarju S."/>
            <person name="Secka A."/>
            <person name="Antonio M."/>
            <person name="Oren A."/>
            <person name="Chaudhuri R.R."/>
            <person name="La Ragione R."/>
            <person name="Hildebrand F."/>
            <person name="Pallen M.J."/>
        </authorList>
    </citation>
    <scope>NUCLEOTIDE SEQUENCE</scope>
    <source>
        <strain evidence="8">ChiSjej5B23-6657</strain>
    </source>
</reference>
<dbReference type="InterPro" id="IPR023562">
    <property type="entry name" value="ClpP/TepA"/>
</dbReference>
<dbReference type="GO" id="GO:0004176">
    <property type="term" value="F:ATP-dependent peptidase activity"/>
    <property type="evidence" value="ECO:0007669"/>
    <property type="project" value="InterPro"/>
</dbReference>
<dbReference type="InterPro" id="IPR029045">
    <property type="entry name" value="ClpP/crotonase-like_dom_sf"/>
</dbReference>
<feature type="active site" evidence="5">
    <location>
        <position position="97"/>
    </location>
</feature>
<dbReference type="AlphaFoldDB" id="A0A9D1E8H4"/>
<dbReference type="GO" id="GO:0006515">
    <property type="term" value="P:protein quality control for misfolded or incompletely synthesized proteins"/>
    <property type="evidence" value="ECO:0007669"/>
    <property type="project" value="TreeGrafter"/>
</dbReference>
<dbReference type="GO" id="GO:0051117">
    <property type="term" value="F:ATPase binding"/>
    <property type="evidence" value="ECO:0007669"/>
    <property type="project" value="TreeGrafter"/>
</dbReference>
<evidence type="ECO:0000256" key="6">
    <source>
        <dbReference type="RuleBase" id="RU003567"/>
    </source>
</evidence>
<dbReference type="GO" id="GO:0004252">
    <property type="term" value="F:serine-type endopeptidase activity"/>
    <property type="evidence" value="ECO:0007669"/>
    <property type="project" value="InterPro"/>
</dbReference>
<comment type="catalytic activity">
    <reaction evidence="5">
        <text>Hydrolysis of proteins to small peptides in the presence of ATP and magnesium. alpha-casein is the usual test substrate. In the absence of ATP, only oligopeptides shorter than five residues are hydrolyzed (such as succinyl-Leu-Tyr-|-NHMec, and Leu-Tyr-Leu-|-Tyr-Trp, in which cleavage of the -Tyr-|-Leu- and -Tyr-|-Trp bonds also occurs).</text>
        <dbReference type="EC" id="3.4.21.92"/>
    </reaction>
</comment>
<keyword evidence="3" id="KW-0378">Hydrolase</keyword>
<evidence type="ECO:0000256" key="4">
    <source>
        <dbReference type="ARBA" id="ARBA00022825"/>
    </source>
</evidence>
<sequence>MTITPNILEETSRGIQSYAIEDMMLKNREIFLTSAINDQSAVDTIKQLMYLDHKSADPVTIYINSPGGSVISGMAIYDYIRLMRSPVTTVCVGTAASMGAILFLSGSRRMMLPHSKVMIHDPYFGGTAMAGQKPLELKEKLNDLMETRKMLAEVIVEQTGMSKRQVLNFTKKDTFFDAKEALKVGIATEILGESPKSPSSGEGDGFQPVGKEEIPF</sequence>